<proteinExistence type="predicted"/>
<comment type="subcellular location">
    <subcellularLocation>
        <location evidence="1">Cell membrane</location>
        <topology evidence="1">Multi-pass membrane protein</topology>
    </subcellularLocation>
</comment>
<feature type="transmembrane region" description="Helical" evidence="6">
    <location>
        <begin position="147"/>
        <end position="164"/>
    </location>
</feature>
<feature type="transmembrane region" description="Helical" evidence="6">
    <location>
        <begin position="170"/>
        <end position="189"/>
    </location>
</feature>
<dbReference type="KEGG" id="ahb:bsdtb5_35750"/>
<evidence type="ECO:0000256" key="5">
    <source>
        <dbReference type="ARBA" id="ARBA00023136"/>
    </source>
</evidence>
<feature type="transmembrane region" description="Helical" evidence="6">
    <location>
        <begin position="376"/>
        <end position="393"/>
    </location>
</feature>
<dbReference type="PANTHER" id="PTHR30250:SF11">
    <property type="entry name" value="O-ANTIGEN TRANSPORTER-RELATED"/>
    <property type="match status" value="1"/>
</dbReference>
<dbReference type="GO" id="GO:0005886">
    <property type="term" value="C:plasma membrane"/>
    <property type="evidence" value="ECO:0007669"/>
    <property type="project" value="UniProtKB-SubCell"/>
</dbReference>
<feature type="transmembrane region" description="Helical" evidence="6">
    <location>
        <begin position="322"/>
        <end position="340"/>
    </location>
</feature>
<protein>
    <submittedName>
        <fullName evidence="7">Polysaccharide biosynthesis protein</fullName>
    </submittedName>
</protein>
<keyword evidence="8" id="KW-1185">Reference proteome</keyword>
<feature type="transmembrane region" description="Helical" evidence="6">
    <location>
        <begin position="352"/>
        <end position="370"/>
    </location>
</feature>
<evidence type="ECO:0000313" key="7">
    <source>
        <dbReference type="EMBL" id="BCN32280.1"/>
    </source>
</evidence>
<dbReference type="InterPro" id="IPR002797">
    <property type="entry name" value="Polysacc_synth"/>
</dbReference>
<dbReference type="PANTHER" id="PTHR30250">
    <property type="entry name" value="PST FAMILY PREDICTED COLANIC ACID TRANSPORTER"/>
    <property type="match status" value="1"/>
</dbReference>
<keyword evidence="4 6" id="KW-1133">Transmembrane helix</keyword>
<feature type="transmembrane region" description="Helical" evidence="6">
    <location>
        <begin position="107"/>
        <end position="126"/>
    </location>
</feature>
<evidence type="ECO:0000256" key="2">
    <source>
        <dbReference type="ARBA" id="ARBA00022475"/>
    </source>
</evidence>
<gene>
    <name evidence="7" type="primary">cpsL</name>
    <name evidence="7" type="ORF">bsdtb5_35750</name>
</gene>
<evidence type="ECO:0000313" key="8">
    <source>
        <dbReference type="Proteomes" id="UP000595897"/>
    </source>
</evidence>
<feature type="transmembrane region" description="Helical" evidence="6">
    <location>
        <begin position="52"/>
        <end position="72"/>
    </location>
</feature>
<feature type="transmembrane region" description="Helical" evidence="6">
    <location>
        <begin position="248"/>
        <end position="271"/>
    </location>
</feature>
<evidence type="ECO:0000256" key="3">
    <source>
        <dbReference type="ARBA" id="ARBA00022692"/>
    </source>
</evidence>
<feature type="transmembrane region" description="Helical" evidence="6">
    <location>
        <begin position="79"/>
        <end position="101"/>
    </location>
</feature>
<accession>A0A7R7ENS5</accession>
<dbReference type="InterPro" id="IPR050833">
    <property type="entry name" value="Poly_Biosynth_Transport"/>
</dbReference>
<reference evidence="7 8" key="1">
    <citation type="submission" date="2020-11" db="EMBL/GenBank/DDBJ databases">
        <title>Draft genome sequencing of a Lachnospiraceae strain isolated from anoxic soil subjected to BSD treatment.</title>
        <authorList>
            <person name="Uek A."/>
            <person name="Tonouchi A."/>
        </authorList>
    </citation>
    <scope>NUCLEOTIDE SEQUENCE [LARGE SCALE GENOMIC DNA]</scope>
    <source>
        <strain evidence="7 8">TB5</strain>
    </source>
</reference>
<dbReference type="Pfam" id="PF01943">
    <property type="entry name" value="Polysacc_synt"/>
    <property type="match status" value="1"/>
</dbReference>
<dbReference type="RefSeq" id="WP_271713335.1">
    <property type="nucleotide sequence ID" value="NZ_AP024169.1"/>
</dbReference>
<keyword evidence="3 6" id="KW-0812">Transmembrane</keyword>
<organism evidence="7 8">
    <name type="scientific">Anaeromicropila herbilytica</name>
    <dbReference type="NCBI Taxonomy" id="2785025"/>
    <lineage>
        <taxon>Bacteria</taxon>
        <taxon>Bacillati</taxon>
        <taxon>Bacillota</taxon>
        <taxon>Clostridia</taxon>
        <taxon>Lachnospirales</taxon>
        <taxon>Lachnospiraceae</taxon>
        <taxon>Anaeromicropila</taxon>
    </lineage>
</organism>
<keyword evidence="5 6" id="KW-0472">Membrane</keyword>
<keyword evidence="2" id="KW-1003">Cell membrane</keyword>
<feature type="transmembrane region" description="Helical" evidence="6">
    <location>
        <begin position="433"/>
        <end position="449"/>
    </location>
</feature>
<feature type="transmembrane region" description="Helical" evidence="6">
    <location>
        <begin position="12"/>
        <end position="32"/>
    </location>
</feature>
<feature type="transmembrane region" description="Helical" evidence="6">
    <location>
        <begin position="405"/>
        <end position="427"/>
    </location>
</feature>
<evidence type="ECO:0000256" key="1">
    <source>
        <dbReference type="ARBA" id="ARBA00004651"/>
    </source>
</evidence>
<sequence>MSASKGKKASILYLFATLFNKGIAFLTVPIFTRLLSTNDYGIVTTFNSWVDILTVVLSLALYMSIRTAFVDFKSDKKEFLNTVITFTLIISVGVGILTFFFSKLITGLGSVIVLFAVLQGAASALMMDYQQYLMMDLRYIQRSIYMALPNFLAVIFSVAFIYYLDLDNMYFCRIIPTMVVYLIFGLIIITKTYAKQRPSINKKYLKYGLGISLPLVLHGIALNILSQADRTMITVLANASQTGIYSLVYNFGMISAVLTTALDGVWLPWFMIKIKEKNTQEINKCASDYIKLMTCAMVGLILLGPELLKFLAAPIYWEGISIIPPIVLANYFIFMYTFYVNVEHFHKRTMGITFYTIIAAAVNIILNYIFIPKFGYIAAAYITLISYMLAMALHARRSKKLEEGLFPFIIFAGPLAIILISTTFYYLFLEEWILRWILMIIIVGAIALIERRTIKFYLGGSKG</sequence>
<feature type="transmembrane region" description="Helical" evidence="6">
    <location>
        <begin position="292"/>
        <end position="316"/>
    </location>
</feature>
<dbReference type="Proteomes" id="UP000595897">
    <property type="component" value="Chromosome"/>
</dbReference>
<name>A0A7R7ENS5_9FIRM</name>
<evidence type="ECO:0000256" key="6">
    <source>
        <dbReference type="SAM" id="Phobius"/>
    </source>
</evidence>
<feature type="transmembrane region" description="Helical" evidence="6">
    <location>
        <begin position="209"/>
        <end position="228"/>
    </location>
</feature>
<dbReference type="AlphaFoldDB" id="A0A7R7ENS5"/>
<evidence type="ECO:0000256" key="4">
    <source>
        <dbReference type="ARBA" id="ARBA00022989"/>
    </source>
</evidence>
<dbReference type="EMBL" id="AP024169">
    <property type="protein sequence ID" value="BCN32280.1"/>
    <property type="molecule type" value="Genomic_DNA"/>
</dbReference>